<accession>A0A9J6RL42</accession>
<comment type="caution">
    <text evidence="3">The sequence shown here is derived from an EMBL/GenBank/DDBJ whole genome shotgun (WGS) entry which is preliminary data.</text>
</comment>
<gene>
    <name evidence="3" type="ORF">O0V09_06805</name>
</gene>
<keyword evidence="4" id="KW-1185">Reference proteome</keyword>
<evidence type="ECO:0000313" key="4">
    <source>
        <dbReference type="Proteomes" id="UP001069090"/>
    </source>
</evidence>
<proteinExistence type="predicted"/>
<sequence>MKTLLQHSLIITLALLALSAQAEQKKRFGDYEVHYSVVNSTFISPEVAAAYQITRGKKRAFVNISIRKLLKDGSDTAKRALVSGKTSDMIHSIPLNFKEIIEQGAIYYIAEFSFNDKDTRRFDIQIQPDPNIEPYTLTFSQKVYVEL</sequence>
<dbReference type="Proteomes" id="UP001069090">
    <property type="component" value="Unassembled WGS sequence"/>
</dbReference>
<evidence type="ECO:0000313" key="3">
    <source>
        <dbReference type="EMBL" id="MCZ0864903.1"/>
    </source>
</evidence>
<evidence type="ECO:0000259" key="2">
    <source>
        <dbReference type="Pfam" id="PF14467"/>
    </source>
</evidence>
<dbReference type="Pfam" id="PF14467">
    <property type="entry name" value="DUF4426"/>
    <property type="match status" value="1"/>
</dbReference>
<dbReference type="EMBL" id="JAPTGG010000004">
    <property type="protein sequence ID" value="MCZ0864903.1"/>
    <property type="molecule type" value="Genomic_DNA"/>
</dbReference>
<dbReference type="InterPro" id="IPR025218">
    <property type="entry name" value="DUF4426"/>
</dbReference>
<organism evidence="3 4">
    <name type="scientific">Dasania phycosphaerae</name>
    <dbReference type="NCBI Taxonomy" id="2950436"/>
    <lineage>
        <taxon>Bacteria</taxon>
        <taxon>Pseudomonadati</taxon>
        <taxon>Pseudomonadota</taxon>
        <taxon>Gammaproteobacteria</taxon>
        <taxon>Cellvibrionales</taxon>
        <taxon>Spongiibacteraceae</taxon>
        <taxon>Dasania</taxon>
    </lineage>
</organism>
<dbReference type="Gene3D" id="2.60.40.3340">
    <property type="entry name" value="Domain of unknown function DUF4426"/>
    <property type="match status" value="1"/>
</dbReference>
<protein>
    <submittedName>
        <fullName evidence="3">DUF4426 domain-containing protein</fullName>
    </submittedName>
</protein>
<keyword evidence="1" id="KW-0732">Signal</keyword>
<name>A0A9J6RL42_9GAMM</name>
<feature type="chain" id="PRO_5039941923" evidence="1">
    <location>
        <begin position="23"/>
        <end position="147"/>
    </location>
</feature>
<feature type="domain" description="DUF4426" evidence="2">
    <location>
        <begin position="25"/>
        <end position="146"/>
    </location>
</feature>
<dbReference type="AlphaFoldDB" id="A0A9J6RL42"/>
<dbReference type="RefSeq" id="WP_258331056.1">
    <property type="nucleotide sequence ID" value="NZ_JAPTGG010000004.1"/>
</dbReference>
<evidence type="ECO:0000256" key="1">
    <source>
        <dbReference type="SAM" id="SignalP"/>
    </source>
</evidence>
<reference evidence="3 4" key="1">
    <citation type="submission" date="2022-12" db="EMBL/GenBank/DDBJ databases">
        <title>Dasania phycosphaerae sp. nov., isolated from particulate material of the south coast of Korea.</title>
        <authorList>
            <person name="Jiang Y."/>
        </authorList>
    </citation>
    <scope>NUCLEOTIDE SEQUENCE [LARGE SCALE GENOMIC DNA]</scope>
    <source>
        <strain evidence="3 4">GY-19</strain>
    </source>
</reference>
<feature type="signal peptide" evidence="1">
    <location>
        <begin position="1"/>
        <end position="22"/>
    </location>
</feature>